<accession>A0A9I9ED74</accession>
<dbReference type="AlphaFoldDB" id="A0A9I9ED74"/>
<organism evidence="1">
    <name type="scientific">Cucumis melo</name>
    <name type="common">Muskmelon</name>
    <dbReference type="NCBI Taxonomy" id="3656"/>
    <lineage>
        <taxon>Eukaryota</taxon>
        <taxon>Viridiplantae</taxon>
        <taxon>Streptophyta</taxon>
        <taxon>Embryophyta</taxon>
        <taxon>Tracheophyta</taxon>
        <taxon>Spermatophyta</taxon>
        <taxon>Magnoliopsida</taxon>
        <taxon>eudicotyledons</taxon>
        <taxon>Gunneridae</taxon>
        <taxon>Pentapetalae</taxon>
        <taxon>rosids</taxon>
        <taxon>fabids</taxon>
        <taxon>Cucurbitales</taxon>
        <taxon>Cucurbitaceae</taxon>
        <taxon>Benincaseae</taxon>
        <taxon>Cucumis</taxon>
    </lineage>
</organism>
<reference evidence="1" key="1">
    <citation type="submission" date="2023-03" db="UniProtKB">
        <authorList>
            <consortium name="EnsemblPlants"/>
        </authorList>
    </citation>
    <scope>IDENTIFICATION</scope>
</reference>
<sequence length="198" mass="22119">MTRSDRGEPYGYVCFRLRHVLDFRSSTKYKRLGLYKRNMDSALSLSKEPAASLSFLSKIIRIASALLYSISFPLLTNCGPHLLVPALLAFLYSPTCPLLIDFMAIPLNPTRVPADIIKACPGFALQKLSNNDICHIIIKGSTTTNNSLIQKKTKVSIQEKKSFKLGCYCGIWKLGLVEMKEAAGVGPGWHKMLQHDWN</sequence>
<dbReference type="Gramene" id="MELO3C032124.2.1">
    <property type="protein sequence ID" value="MELO3C032124.2.1"/>
    <property type="gene ID" value="MELO3C032124.2"/>
</dbReference>
<name>A0A9I9ED74_CUCME</name>
<proteinExistence type="predicted"/>
<evidence type="ECO:0000313" key="1">
    <source>
        <dbReference type="EnsemblPlants" id="MELO3C032124.2.1"/>
    </source>
</evidence>
<dbReference type="EnsemblPlants" id="MELO3C032124.2.1">
    <property type="protein sequence ID" value="MELO3C032124.2.1"/>
    <property type="gene ID" value="MELO3C032124.2"/>
</dbReference>
<protein>
    <submittedName>
        <fullName evidence="1">Uncharacterized protein</fullName>
    </submittedName>
</protein>